<dbReference type="GeneID" id="29069314"/>
<reference evidence="2" key="1">
    <citation type="submission" date="2016-06" db="EMBL/GenBank/DDBJ databases">
        <authorList>
            <person name="Berg J.A."/>
            <person name="Grossarth S.E."/>
            <person name="Jarvis T.M."/>
            <person name="Merrill B.D."/>
            <person name="Breakwell D.P."/>
            <person name="Hope S."/>
            <person name="Grose J.H."/>
        </authorList>
    </citation>
    <scope>NUCLEOTIDE SEQUENCE [LARGE SCALE GENOMIC DNA]</scope>
</reference>
<evidence type="ECO:0000313" key="1">
    <source>
        <dbReference type="EMBL" id="ANZ49274.1"/>
    </source>
</evidence>
<proteinExistence type="predicted"/>
<evidence type="ECO:0000313" key="2">
    <source>
        <dbReference type="Proteomes" id="UP000203302"/>
    </source>
</evidence>
<dbReference type="RefSeq" id="YP_009293160.1">
    <property type="nucleotide sequence ID" value="NC_031127.1"/>
</dbReference>
<sequence>MRKLLSTIAVVCFVLAGLSKVVEANDTTFDKFKPADDTYPMAPDEHAELLRFQGNIYVYKLVGADGSCHGVAIANGDTRFYQRLEDIGCDPDVDHVSFAPSELDGYQMLNFYSKTVAVGRITIKAQE</sequence>
<organism evidence="1 2">
    <name type="scientific">Erwinia phage vB_EamM_Huxley</name>
    <dbReference type="NCBI Taxonomy" id="1883373"/>
    <lineage>
        <taxon>Viruses</taxon>
        <taxon>Duplodnaviria</taxon>
        <taxon>Heunggongvirae</taxon>
        <taxon>Uroviricota</taxon>
        <taxon>Caudoviricetes</taxon>
        <taxon>Chimalliviridae</taxon>
        <taxon>Machinavirus</taxon>
        <taxon>Machinavirus machina</taxon>
    </lineage>
</organism>
<gene>
    <name evidence="1" type="ORF">HUXLEY_192</name>
</gene>
<dbReference type="KEGG" id="vg:29069314"/>
<dbReference type="EMBL" id="KX397368">
    <property type="protein sequence ID" value="ANZ49274.1"/>
    <property type="molecule type" value="Genomic_DNA"/>
</dbReference>
<name>A0A1B2IDI2_9CAUD</name>
<dbReference type="OrthoDB" id="22763at10239"/>
<dbReference type="Proteomes" id="UP000203302">
    <property type="component" value="Segment"/>
</dbReference>
<accession>A0A1B2IDI2</accession>
<protein>
    <submittedName>
        <fullName evidence="1">Uncharacterized protein</fullName>
    </submittedName>
</protein>